<dbReference type="InterPro" id="IPR001138">
    <property type="entry name" value="Zn2Cys6_DnaBD"/>
</dbReference>
<dbReference type="PROSITE" id="PS00463">
    <property type="entry name" value="ZN2_CY6_FUNGAL_1"/>
    <property type="match status" value="1"/>
</dbReference>
<gene>
    <name evidence="8" type="ORF">BO70DRAFT_286071</name>
</gene>
<dbReference type="GO" id="GO:0009893">
    <property type="term" value="P:positive regulation of metabolic process"/>
    <property type="evidence" value="ECO:0007669"/>
    <property type="project" value="UniProtKB-ARBA"/>
</dbReference>
<dbReference type="GeneID" id="37061425"/>
<dbReference type="RefSeq" id="XP_025401745.1">
    <property type="nucleotide sequence ID" value="XM_025539188.1"/>
</dbReference>
<dbReference type="Pfam" id="PF11951">
    <property type="entry name" value="Fungal_trans_2"/>
    <property type="match status" value="1"/>
</dbReference>
<dbReference type="InterPro" id="IPR052360">
    <property type="entry name" value="Transcr_Regulatory_Proteins"/>
</dbReference>
<evidence type="ECO:0000256" key="5">
    <source>
        <dbReference type="ARBA" id="ARBA00023163"/>
    </source>
</evidence>
<dbReference type="CDD" id="cd00067">
    <property type="entry name" value="GAL4"/>
    <property type="match status" value="1"/>
</dbReference>
<dbReference type="PANTHER" id="PTHR36206:SF14">
    <property type="entry name" value="ZN(2)-C6 FUNGAL-TYPE DOMAIN-CONTAINING PROTEIN-RELATED"/>
    <property type="match status" value="1"/>
</dbReference>
<evidence type="ECO:0000256" key="1">
    <source>
        <dbReference type="ARBA" id="ARBA00022723"/>
    </source>
</evidence>
<dbReference type="InterPro" id="IPR021858">
    <property type="entry name" value="Fun_TF"/>
</dbReference>
<dbReference type="AlphaFoldDB" id="A0A317WNZ3"/>
<comment type="caution">
    <text evidence="8">The sequence shown here is derived from an EMBL/GenBank/DDBJ whole genome shotgun (WGS) entry which is preliminary data.</text>
</comment>
<evidence type="ECO:0000259" key="7">
    <source>
        <dbReference type="PROSITE" id="PS50048"/>
    </source>
</evidence>
<name>A0A317WNZ3_9EURO</name>
<dbReference type="PANTHER" id="PTHR36206">
    <property type="entry name" value="ASPERCRYPTIN BIOSYNTHESIS CLUSTER-SPECIFIC TRANSCRIPTION REGULATOR ATNN-RELATED"/>
    <property type="match status" value="1"/>
</dbReference>
<dbReference type="VEuPathDB" id="FungiDB:BO70DRAFT_286071"/>
<dbReference type="SUPFAM" id="SSF57701">
    <property type="entry name" value="Zn2/Cys6 DNA-binding domain"/>
    <property type="match status" value="1"/>
</dbReference>
<evidence type="ECO:0000313" key="9">
    <source>
        <dbReference type="Proteomes" id="UP000247233"/>
    </source>
</evidence>
<organism evidence="8 9">
    <name type="scientific">Aspergillus heteromorphus CBS 117.55</name>
    <dbReference type="NCBI Taxonomy" id="1448321"/>
    <lineage>
        <taxon>Eukaryota</taxon>
        <taxon>Fungi</taxon>
        <taxon>Dikarya</taxon>
        <taxon>Ascomycota</taxon>
        <taxon>Pezizomycotina</taxon>
        <taxon>Eurotiomycetes</taxon>
        <taxon>Eurotiomycetidae</taxon>
        <taxon>Eurotiales</taxon>
        <taxon>Aspergillaceae</taxon>
        <taxon>Aspergillus</taxon>
        <taxon>Aspergillus subgen. Circumdati</taxon>
    </lineage>
</organism>
<keyword evidence="6" id="KW-0539">Nucleus</keyword>
<evidence type="ECO:0000256" key="6">
    <source>
        <dbReference type="ARBA" id="ARBA00023242"/>
    </source>
</evidence>
<evidence type="ECO:0000256" key="2">
    <source>
        <dbReference type="ARBA" id="ARBA00022833"/>
    </source>
</evidence>
<evidence type="ECO:0000313" key="8">
    <source>
        <dbReference type="EMBL" id="PWY88209.1"/>
    </source>
</evidence>
<dbReference type="Gene3D" id="4.10.240.10">
    <property type="entry name" value="Zn(2)-C6 fungal-type DNA-binding domain"/>
    <property type="match status" value="1"/>
</dbReference>
<accession>A0A317WNZ3</accession>
<keyword evidence="5" id="KW-0804">Transcription</keyword>
<reference evidence="8 9" key="1">
    <citation type="submission" date="2016-12" db="EMBL/GenBank/DDBJ databases">
        <title>The genomes of Aspergillus section Nigri reveals drivers in fungal speciation.</title>
        <authorList>
            <consortium name="DOE Joint Genome Institute"/>
            <person name="Vesth T.C."/>
            <person name="Nybo J."/>
            <person name="Theobald S."/>
            <person name="Brandl J."/>
            <person name="Frisvad J.C."/>
            <person name="Nielsen K.F."/>
            <person name="Lyhne E.K."/>
            <person name="Kogle M.E."/>
            <person name="Kuo A."/>
            <person name="Riley R."/>
            <person name="Clum A."/>
            <person name="Nolan M."/>
            <person name="Lipzen A."/>
            <person name="Salamov A."/>
            <person name="Henrissat B."/>
            <person name="Wiebenga A."/>
            <person name="De Vries R.P."/>
            <person name="Grigoriev I.V."/>
            <person name="Mortensen U.H."/>
            <person name="Andersen M.R."/>
            <person name="Baker S.E."/>
        </authorList>
    </citation>
    <scope>NUCLEOTIDE SEQUENCE [LARGE SCALE GENOMIC DNA]</scope>
    <source>
        <strain evidence="8 9">CBS 117.55</strain>
    </source>
</reference>
<keyword evidence="1" id="KW-0479">Metal-binding</keyword>
<dbReference type="GO" id="GO:0000981">
    <property type="term" value="F:DNA-binding transcription factor activity, RNA polymerase II-specific"/>
    <property type="evidence" value="ECO:0007669"/>
    <property type="project" value="InterPro"/>
</dbReference>
<dbReference type="Pfam" id="PF00172">
    <property type="entry name" value="Zn_clus"/>
    <property type="match status" value="1"/>
</dbReference>
<protein>
    <submittedName>
        <fullName evidence="8">C6 zinc finger domain protein</fullName>
    </submittedName>
</protein>
<keyword evidence="9" id="KW-1185">Reference proteome</keyword>
<dbReference type="STRING" id="1448321.A0A317WNZ3"/>
<dbReference type="PROSITE" id="PS50048">
    <property type="entry name" value="ZN2_CY6_FUNGAL_2"/>
    <property type="match status" value="1"/>
</dbReference>
<keyword evidence="2" id="KW-0862">Zinc</keyword>
<evidence type="ECO:0000256" key="3">
    <source>
        <dbReference type="ARBA" id="ARBA00023015"/>
    </source>
</evidence>
<proteinExistence type="predicted"/>
<dbReference type="Proteomes" id="UP000247233">
    <property type="component" value="Unassembled WGS sequence"/>
</dbReference>
<dbReference type="OrthoDB" id="3145928at2759"/>
<keyword evidence="4" id="KW-0238">DNA-binding</keyword>
<keyword evidence="3" id="KW-0805">Transcription regulation</keyword>
<dbReference type="GO" id="GO:0003677">
    <property type="term" value="F:DNA binding"/>
    <property type="evidence" value="ECO:0007669"/>
    <property type="project" value="UniProtKB-KW"/>
</dbReference>
<dbReference type="SMART" id="SM00066">
    <property type="entry name" value="GAL4"/>
    <property type="match status" value="1"/>
</dbReference>
<dbReference type="EMBL" id="MSFL01000005">
    <property type="protein sequence ID" value="PWY88209.1"/>
    <property type="molecule type" value="Genomic_DNA"/>
</dbReference>
<dbReference type="InterPro" id="IPR036864">
    <property type="entry name" value="Zn2-C6_fun-type_DNA-bd_sf"/>
</dbReference>
<sequence>MTVSPPPSQSLRGLSPVGPLRSRRGCTTCKIRKVKCGEEKPHCIRCTSTGRKCEYQGQIAGTFSSASSSPTISIHDTSLSFLPNTVWRERRAFAYYFQQAAPFVGGELDVDFWRTTIPQVCRSEPAVWDAIISISALFESPEPCPDLVLSRRRDVQHTLNQNHRDAMGWYSRSVSAVRRRIERGDVDIFVGLISCVLFICIEALQGGSDEAVRLYAQGVHLIFALRAQIAAGAVSATKAFLLEDIIVPVFVRLGEIAMSDPANLLVALLPTTQRTSTQEFPSLRAAREAIVLLLADVQLLERNYEEHLTETNSFDVPDELLTRQTLLSERILNWHTAFTNLINSLRSKDVLSPQQISSSTLLSACHKTLFIQLSICLSPFQTTPDAYEPLFQTIVDESRMVLDGSGRSDGTQPPFTYDISVGLPLWFTSLRCREPTLRRAALALLRRAPQILGFYKSADGVMFAEGVMMLEEAYAQAMNAQRADDSVPELTNDLPIQAIDAGTTPDTNPVPIPKAMAMSINTNKPTALLIPEEARMGPVRMFRASEGFPPETPDDEIAKWSHSPDQGFLRFSRNKLDPATNTWHRVHGYMPIMM</sequence>
<feature type="domain" description="Zn(2)-C6 fungal-type" evidence="7">
    <location>
        <begin position="25"/>
        <end position="55"/>
    </location>
</feature>
<dbReference type="GO" id="GO:0008270">
    <property type="term" value="F:zinc ion binding"/>
    <property type="evidence" value="ECO:0007669"/>
    <property type="project" value="InterPro"/>
</dbReference>
<evidence type="ECO:0000256" key="4">
    <source>
        <dbReference type="ARBA" id="ARBA00023125"/>
    </source>
</evidence>